<accession>A8N1G2</accession>
<gene>
    <name evidence="3" type="ORF">CC1G_11301</name>
</gene>
<dbReference type="Gene3D" id="1.10.287.1490">
    <property type="match status" value="1"/>
</dbReference>
<evidence type="ECO:0000313" key="3">
    <source>
        <dbReference type="EMBL" id="EAU93106.2"/>
    </source>
</evidence>
<organism evidence="3 4">
    <name type="scientific">Coprinopsis cinerea (strain Okayama-7 / 130 / ATCC MYA-4618 / FGSC 9003)</name>
    <name type="common">Inky cap fungus</name>
    <name type="synonym">Hormographiella aspergillata</name>
    <dbReference type="NCBI Taxonomy" id="240176"/>
    <lineage>
        <taxon>Eukaryota</taxon>
        <taxon>Fungi</taxon>
        <taxon>Dikarya</taxon>
        <taxon>Basidiomycota</taxon>
        <taxon>Agaricomycotina</taxon>
        <taxon>Agaricomycetes</taxon>
        <taxon>Agaricomycetidae</taxon>
        <taxon>Agaricales</taxon>
        <taxon>Agaricineae</taxon>
        <taxon>Psathyrellaceae</taxon>
        <taxon>Coprinopsis</taxon>
    </lineage>
</organism>
<dbReference type="OMA" id="NSHHVHL"/>
<feature type="region of interest" description="Disordered" evidence="2">
    <location>
        <begin position="54"/>
        <end position="84"/>
    </location>
</feature>
<dbReference type="Proteomes" id="UP000001861">
    <property type="component" value="Unassembled WGS sequence"/>
</dbReference>
<evidence type="ECO:0000256" key="2">
    <source>
        <dbReference type="SAM" id="MobiDB-lite"/>
    </source>
</evidence>
<dbReference type="GeneID" id="6005136"/>
<feature type="compositionally biased region" description="Basic and acidic residues" evidence="2">
    <location>
        <begin position="62"/>
        <end position="75"/>
    </location>
</feature>
<comment type="caution">
    <text evidence="3">The sequence shown here is derived from an EMBL/GenBank/DDBJ whole genome shotgun (WGS) entry which is preliminary data.</text>
</comment>
<dbReference type="EMBL" id="AACS02000001">
    <property type="protein sequence ID" value="EAU93106.2"/>
    <property type="molecule type" value="Genomic_DNA"/>
</dbReference>
<evidence type="ECO:0000256" key="1">
    <source>
        <dbReference type="SAM" id="Coils"/>
    </source>
</evidence>
<dbReference type="STRING" id="240176.A8N1G2"/>
<dbReference type="HOGENOM" id="CLU_818937_0_0_1"/>
<protein>
    <submittedName>
        <fullName evidence="3">Uncharacterized protein</fullName>
    </submittedName>
</protein>
<dbReference type="KEGG" id="cci:CC1G_11301"/>
<feature type="coiled-coil region" evidence="1">
    <location>
        <begin position="106"/>
        <end position="154"/>
    </location>
</feature>
<reference evidence="3 4" key="1">
    <citation type="journal article" date="2010" name="Proc. Natl. Acad. Sci. U.S.A.">
        <title>Insights into evolution of multicellular fungi from the assembled chromosomes of the mushroom Coprinopsis cinerea (Coprinus cinereus).</title>
        <authorList>
            <person name="Stajich J.E."/>
            <person name="Wilke S.K."/>
            <person name="Ahren D."/>
            <person name="Au C.H."/>
            <person name="Birren B.W."/>
            <person name="Borodovsky M."/>
            <person name="Burns C."/>
            <person name="Canback B."/>
            <person name="Casselton L.A."/>
            <person name="Cheng C.K."/>
            <person name="Deng J."/>
            <person name="Dietrich F.S."/>
            <person name="Fargo D.C."/>
            <person name="Farman M.L."/>
            <person name="Gathman A.C."/>
            <person name="Goldberg J."/>
            <person name="Guigo R."/>
            <person name="Hoegger P.J."/>
            <person name="Hooker J.B."/>
            <person name="Huggins A."/>
            <person name="James T.Y."/>
            <person name="Kamada T."/>
            <person name="Kilaru S."/>
            <person name="Kodira C."/>
            <person name="Kues U."/>
            <person name="Kupfer D."/>
            <person name="Kwan H.S."/>
            <person name="Lomsadze A."/>
            <person name="Li W."/>
            <person name="Lilly W.W."/>
            <person name="Ma L.J."/>
            <person name="Mackey A.J."/>
            <person name="Manning G."/>
            <person name="Martin F."/>
            <person name="Muraguchi H."/>
            <person name="Natvig D.O."/>
            <person name="Palmerini H."/>
            <person name="Ramesh M.A."/>
            <person name="Rehmeyer C.J."/>
            <person name="Roe B.A."/>
            <person name="Shenoy N."/>
            <person name="Stanke M."/>
            <person name="Ter-Hovhannisyan V."/>
            <person name="Tunlid A."/>
            <person name="Velagapudi R."/>
            <person name="Vision T.J."/>
            <person name="Zeng Q."/>
            <person name="Zolan M.E."/>
            <person name="Pukkila P.J."/>
        </authorList>
    </citation>
    <scope>NUCLEOTIDE SEQUENCE [LARGE SCALE GENOMIC DNA]</scope>
    <source>
        <strain evidence="4">Okayama-7 / 130 / ATCC MYA-4618 / FGSC 9003</strain>
    </source>
</reference>
<dbReference type="AlphaFoldDB" id="A8N1G2"/>
<feature type="compositionally biased region" description="Basic and acidic residues" evidence="2">
    <location>
        <begin position="1"/>
        <end position="13"/>
    </location>
</feature>
<keyword evidence="4" id="KW-1185">Reference proteome</keyword>
<dbReference type="eggNOG" id="ENOG502SI1J">
    <property type="taxonomic scope" value="Eukaryota"/>
</dbReference>
<evidence type="ECO:0000313" key="4">
    <source>
        <dbReference type="Proteomes" id="UP000001861"/>
    </source>
</evidence>
<feature type="region of interest" description="Disordered" evidence="2">
    <location>
        <begin position="1"/>
        <end position="30"/>
    </location>
</feature>
<sequence length="339" mass="38700">MRLKALDLRRQKTTDSSSTSALNESPIFSQHTSQISKELDAYKAKYNAVQKKYHNERRRNRRLEEANREWKDKAKQARTSHSRTQGYVLQLEKQLGVVQSDAEQVVGALEDRVHNLKDSMKDLNKKHSILRRRCRRLEKMNQNLKQRKKKMMINRPSAFRLRYKGTYTAEARALARYMVATGTAEAKVGEAIQRIGSVMGLDVEHKMSKRTVQRAVMEGGIAGDIQLAVEILGASKLCFSSDSTSHRHIEYESRTIALQVIDYNDPNAKPAWRMRTLGVDTSVNHTSETQVEGLKKRLQEIAEIFNSSPLAIREGLHFDSDDFAFRLYGTSGDHAADHL</sequence>
<name>A8N1G2_COPC7</name>
<dbReference type="VEuPathDB" id="FungiDB:CC1G_11301"/>
<feature type="compositionally biased region" description="Polar residues" evidence="2">
    <location>
        <begin position="14"/>
        <end position="30"/>
    </location>
</feature>
<dbReference type="RefSeq" id="XP_001828711.2">
    <property type="nucleotide sequence ID" value="XM_001828659.2"/>
</dbReference>
<keyword evidence="1" id="KW-0175">Coiled coil</keyword>
<dbReference type="OrthoDB" id="3052721at2759"/>
<dbReference type="InParanoid" id="A8N1G2"/>
<proteinExistence type="predicted"/>